<dbReference type="InterPro" id="IPR056307">
    <property type="entry name" value="Ig-CFAP74_3rd"/>
</dbReference>
<reference evidence="7" key="1">
    <citation type="submission" date="2015-02" db="EMBL/GenBank/DDBJ databases">
        <title>Genome sequencing for Strongylocentrotus purpuratus.</title>
        <authorList>
            <person name="Murali S."/>
            <person name="Liu Y."/>
            <person name="Vee V."/>
            <person name="English A."/>
            <person name="Wang M."/>
            <person name="Skinner E."/>
            <person name="Han Y."/>
            <person name="Muzny D.M."/>
            <person name="Worley K.C."/>
            <person name="Gibbs R.A."/>
        </authorList>
    </citation>
    <scope>NUCLEOTIDE SEQUENCE</scope>
</reference>
<proteinExistence type="predicted"/>
<reference evidence="6" key="2">
    <citation type="submission" date="2021-01" db="UniProtKB">
        <authorList>
            <consortium name="EnsemblMetazoa"/>
        </authorList>
    </citation>
    <scope>IDENTIFICATION</scope>
</reference>
<dbReference type="PANTHER" id="PTHR22538:SF0">
    <property type="entry name" value="CILIA- AND FLAGELLA-ASSOCIATED PROTEIN 74"/>
    <property type="match status" value="1"/>
</dbReference>
<dbReference type="Pfam" id="PF24770">
    <property type="entry name" value="Ig-CFAP74_2"/>
    <property type="match status" value="2"/>
</dbReference>
<dbReference type="NCBIfam" id="NF012200">
    <property type="entry name" value="choice_anch_D"/>
    <property type="match status" value="1"/>
</dbReference>
<dbReference type="PANTHER" id="PTHR22538">
    <property type="entry name" value="CILIA- AND FLAGELLA-ASSOCIATED PROTEIN 74"/>
    <property type="match status" value="1"/>
</dbReference>
<dbReference type="Pfam" id="PF24771">
    <property type="entry name" value="Ig_CFAP74_1st"/>
    <property type="match status" value="1"/>
</dbReference>
<keyword evidence="7" id="KW-1185">Reference proteome</keyword>
<evidence type="ECO:0000256" key="2">
    <source>
        <dbReference type="SAM" id="MobiDB-lite"/>
    </source>
</evidence>
<evidence type="ECO:0000259" key="4">
    <source>
        <dbReference type="Pfam" id="PF24778"/>
    </source>
</evidence>
<feature type="domain" description="CFAP74 second Ig-like" evidence="3">
    <location>
        <begin position="693"/>
        <end position="816"/>
    </location>
</feature>
<protein>
    <recommendedName>
        <fullName evidence="8">Cilia- and flagella-associated protein 74</fullName>
    </recommendedName>
</protein>
<dbReference type="EnsemblMetazoa" id="XM_030987117">
    <property type="protein sequence ID" value="XP_030842977"/>
    <property type="gene ID" value="LOC763377"/>
</dbReference>
<dbReference type="GeneID" id="763377"/>
<evidence type="ECO:0000259" key="3">
    <source>
        <dbReference type="Pfam" id="PF24770"/>
    </source>
</evidence>
<dbReference type="Gene3D" id="2.60.40.10">
    <property type="entry name" value="Immunoglobulins"/>
    <property type="match status" value="4"/>
</dbReference>
<feature type="domain" description="CFAP74 fourth Ig-like" evidence="5">
    <location>
        <begin position="1054"/>
        <end position="1148"/>
    </location>
</feature>
<evidence type="ECO:0000259" key="5">
    <source>
        <dbReference type="Pfam" id="PF24798"/>
    </source>
</evidence>
<evidence type="ECO:0000313" key="7">
    <source>
        <dbReference type="Proteomes" id="UP000007110"/>
    </source>
</evidence>
<evidence type="ECO:0000313" key="6">
    <source>
        <dbReference type="EnsemblMetazoa" id="XP_030842977"/>
    </source>
</evidence>
<accession>A0A7M7NZN8</accession>
<feature type="compositionally biased region" description="Polar residues" evidence="2">
    <location>
        <begin position="17"/>
        <end position="31"/>
    </location>
</feature>
<dbReference type="RefSeq" id="XP_030842977.1">
    <property type="nucleotide sequence ID" value="XM_030987117.1"/>
</dbReference>
<feature type="compositionally biased region" description="Polar residues" evidence="2">
    <location>
        <begin position="1"/>
        <end position="10"/>
    </location>
</feature>
<dbReference type="InterPro" id="IPR013783">
    <property type="entry name" value="Ig-like_fold"/>
</dbReference>
<dbReference type="OMA" id="CATHERV"/>
<dbReference type="Pfam" id="PF24798">
    <property type="entry name" value="Ig-CFAP74_4th"/>
    <property type="match status" value="1"/>
</dbReference>
<feature type="coiled-coil region" evidence="1">
    <location>
        <begin position="229"/>
        <end position="256"/>
    </location>
</feature>
<dbReference type="InParanoid" id="A0A7M7NZN8"/>
<dbReference type="Proteomes" id="UP000007110">
    <property type="component" value="Unassembled WGS sequence"/>
</dbReference>
<feature type="domain" description="CFAP74 third Ig-like" evidence="4">
    <location>
        <begin position="936"/>
        <end position="1048"/>
    </location>
</feature>
<feature type="region of interest" description="Disordered" evidence="2">
    <location>
        <begin position="758"/>
        <end position="826"/>
    </location>
</feature>
<dbReference type="Pfam" id="PF24778">
    <property type="entry name" value="Ig-CFAP74_3rd"/>
    <property type="match status" value="1"/>
</dbReference>
<dbReference type="KEGG" id="spu:763377"/>
<sequence>MEASVSQQMSHPDEGQHLQTGFTTADGTTPYSYDPEFQSPAVGGNGYPASFPQYSAEPPPSSFQQDSGWLGASGLGYNSEEDAWSQSDDISLVGPEESLLDENGTKTSPTQKFSRDDKLRMLALRRHLDNLDGQLLDQENIVDTTREELQKCRTSIEALTLERDHVMIQLDICQREGHSANMYRLESKLGKLAKELEAEGMLEAQIVDRLDIAELHLSRFDLDRGKYLLEEEELQKKEADLELERKGNAARRAQKESKYLSQAEQRRKIRDRDHIEALMEHDRKHREALSAAKKSQEVASQYLKQSLAKYRQEEADELVKEKAHAEKRMGTLLKLKQDINSNRDNLKALQARNRYEAKLDRKESEQEREQLIEGGENSAEVMLTKNRIDERENNKKKYKADQHQKQAQLLSHILNEEKQMRKRQKMYPHLYEDPKREKSLRVKPHKRKSPTILREMAYPEDNYQDEVDDAGEGETEGGREGAITITEKMTLDSSDEEEEDFLYGGSSGVTMAMGTVEDPIKEDLAKPEFEGLWNKQHKAYKIPKDEGQIYTLNYPSKMEKEIMAAALDKHRSGIVRKQIAAGREFKGCAFVSKPEIVHFKDFDVGKSYKKRIILTNISYSVNFLKYVDLSEHLKDFIDVQFDPPGQMSAGMSCEMLVTYKPMINEDLDGEVQFLAQTGPFCVPVKCCTKKCDLSSDVDSVNFGTQVVGETLKKTITLFNKGAKGCNYEFIKTTGLKARTVTSAGTSLGRLTTAEETLVEIEVTEPTPKKGKKGKGKKKDDEKSKAKPKSKSVTPVGDAVPSTSPRKEDKIDGEEKKGEGEGGEMLDVVNEDDEALQDRHALSGRSKKSVVIAREYDDDDVISLDDDDDLGPGGLDGMRVGEVCGGEIGPFSSIKLEIIFAPHTPGKVDVDFELRFTDEDSETIHIKGYATAIDVPVWVERQTIDLKICMFDRLYQDAIVVNNRATTALRLLFEVQKELRNYMEILPKTAYIQAQSQFSAQLKFIPRQGLIKDAAQFFDEETGVLEVPTIIKVADQTRPVPFTISAVVTKSEFEFDVESIDFGYCTIYESVIATVKLTNTSVLSQKFGFVNLPDFIDVQPNEGFGTLLPFETIELDIIFSARKAKEYSFDLTCKSGINRDFKISCKGVGVHPPLDLSHSVVHFAATALEDNSITSLYILNTHTNANEFTHPVPRIGKGEIAPVGPTSFEFVVPKGAPIAIAPSVGTLQPGKKTCISVKFSPNLGDDEIREEAVRLVARNQEAKARKEFEEAQIAAKRNAAEAAEEEEKKGKKPAKKPAQKSAGKNKQGKGSAGLTRPKSVAPPKAEELDPMSDDYAAGKASLLRQFEGDFSSYSIPCYVASGEPGDPGTLPYDVHNTLFLEVHGPTVRPSLVVISNHGRSAVDFSEVSVGQRVIKSITIQNVSPEAVDLTSSVLDTGGPFLMLNALRSLAPDETHTILVAFEPMKANLFYEVLDVKSGEHTLGITLKGHGLLPEVKLSLADDQLDMGYVIAGEEAEETFKLENMSSFAIDYRILLDSLSYHKQLSQGELPAFIKRDTTNMVGPANYDGRSVFDCTPSDGTLQPGKKVEIRVLFRPDHASNLYSDMARVQLFGKQEAHAIRLKGVAKTKVMFMEGHDEIYPTVESLTLLPAPEEEEVVDPKAVPPAIPTLLSFKALSVEKEINPSSRQLHIGCIRSTAASQKKNGEFFFDNVAALSVQGFQVEPQRGMVDAGSTKPVTFTWTPPKGHDPNLPIESSIILNLKGDVLERYNILLRALVVSE</sequence>
<feature type="coiled-coil region" evidence="1">
    <location>
        <begin position="332"/>
        <end position="408"/>
    </location>
</feature>
<feature type="coiled-coil region" evidence="1">
    <location>
        <begin position="128"/>
        <end position="162"/>
    </location>
</feature>
<dbReference type="OrthoDB" id="545169at2759"/>
<feature type="region of interest" description="Disordered" evidence="2">
    <location>
        <begin position="1"/>
        <end position="74"/>
    </location>
</feature>
<keyword evidence="1" id="KW-0175">Coiled coil</keyword>
<dbReference type="InterPro" id="IPR056310">
    <property type="entry name" value="Ig-CFAP74_4th"/>
</dbReference>
<organism evidence="6 7">
    <name type="scientific">Strongylocentrotus purpuratus</name>
    <name type="common">Purple sea urchin</name>
    <dbReference type="NCBI Taxonomy" id="7668"/>
    <lineage>
        <taxon>Eukaryota</taxon>
        <taxon>Metazoa</taxon>
        <taxon>Echinodermata</taxon>
        <taxon>Eleutherozoa</taxon>
        <taxon>Echinozoa</taxon>
        <taxon>Echinoidea</taxon>
        <taxon>Euechinoidea</taxon>
        <taxon>Echinacea</taxon>
        <taxon>Camarodonta</taxon>
        <taxon>Echinidea</taxon>
        <taxon>Strongylocentrotidae</taxon>
        <taxon>Strongylocentrotus</taxon>
    </lineage>
</organism>
<evidence type="ECO:0000256" key="1">
    <source>
        <dbReference type="SAM" id="Coils"/>
    </source>
</evidence>
<name>A0A7M7NZN8_STRPU</name>
<feature type="compositionally biased region" description="Basic and acidic residues" evidence="2">
    <location>
        <begin position="804"/>
        <end position="819"/>
    </location>
</feature>
<feature type="region of interest" description="Disordered" evidence="2">
    <location>
        <begin position="1275"/>
        <end position="1330"/>
    </location>
</feature>
<evidence type="ECO:0008006" key="8">
    <source>
        <dbReference type="Google" id="ProtNLM"/>
    </source>
</evidence>
<feature type="domain" description="CFAP74 second Ig-like" evidence="3">
    <location>
        <begin position="874"/>
        <end position="934"/>
    </location>
</feature>
<dbReference type="InterPro" id="IPR056306">
    <property type="entry name" value="Ig-CFAP74_2nd"/>
</dbReference>